<dbReference type="Pfam" id="PF01966">
    <property type="entry name" value="HD"/>
    <property type="match status" value="1"/>
</dbReference>
<evidence type="ECO:0000259" key="2">
    <source>
        <dbReference type="SMART" id="SM00471"/>
    </source>
</evidence>
<accession>A0ABQ2WWS0</accession>
<dbReference type="InterPro" id="IPR003607">
    <property type="entry name" value="HD/PDEase_dom"/>
</dbReference>
<name>A0ABQ2WWS0_9ALTE</name>
<dbReference type="Gene3D" id="1.10.3210.10">
    <property type="entry name" value="Hypothetical protein af1432"/>
    <property type="match status" value="1"/>
</dbReference>
<keyword evidence="4" id="KW-1185">Reference proteome</keyword>
<dbReference type="PANTHER" id="PTHR37294:SF1">
    <property type="entry name" value="3'-5' EXORIBONUCLEASE YHAM"/>
    <property type="match status" value="1"/>
</dbReference>
<dbReference type="PANTHER" id="PTHR37294">
    <property type="entry name" value="3'-5' EXORIBONUCLEASE YHAM"/>
    <property type="match status" value="1"/>
</dbReference>
<dbReference type="InterPro" id="IPR006675">
    <property type="entry name" value="HDIG_dom"/>
</dbReference>
<organism evidence="3 4">
    <name type="scientific">Alishewanella tabrizica</name>
    <dbReference type="NCBI Taxonomy" id="671278"/>
    <lineage>
        <taxon>Bacteria</taxon>
        <taxon>Pseudomonadati</taxon>
        <taxon>Pseudomonadota</taxon>
        <taxon>Gammaproteobacteria</taxon>
        <taxon>Alteromonadales</taxon>
        <taxon>Alteromonadaceae</taxon>
        <taxon>Alishewanella</taxon>
    </lineage>
</organism>
<comment type="caution">
    <text evidence="3">The sequence shown here is derived from an EMBL/GenBank/DDBJ whole genome shotgun (WGS) entry which is preliminary data.</text>
</comment>
<dbReference type="SMART" id="SM00471">
    <property type="entry name" value="HDc"/>
    <property type="match status" value="1"/>
</dbReference>
<feature type="domain" description="HD/PDEase" evidence="2">
    <location>
        <begin position="167"/>
        <end position="239"/>
    </location>
</feature>
<reference evidence="4" key="1">
    <citation type="journal article" date="2019" name="Int. J. Syst. Evol. Microbiol.">
        <title>The Global Catalogue of Microorganisms (GCM) 10K type strain sequencing project: providing services to taxonomists for standard genome sequencing and annotation.</title>
        <authorList>
            <consortium name="The Broad Institute Genomics Platform"/>
            <consortium name="The Broad Institute Genome Sequencing Center for Infectious Disease"/>
            <person name="Wu L."/>
            <person name="Ma J."/>
        </authorList>
    </citation>
    <scope>NUCLEOTIDE SEQUENCE [LARGE SCALE GENOMIC DNA]</scope>
    <source>
        <strain evidence="4">KCTC 23723</strain>
    </source>
</reference>
<dbReference type="InterPro" id="IPR050798">
    <property type="entry name" value="YhaM_exoribonuc/phosphodiest"/>
</dbReference>
<evidence type="ECO:0000313" key="3">
    <source>
        <dbReference type="EMBL" id="GGW72331.1"/>
    </source>
</evidence>
<protein>
    <recommendedName>
        <fullName evidence="2">HD/PDEase domain-containing protein</fullName>
    </recommendedName>
</protein>
<dbReference type="InterPro" id="IPR006674">
    <property type="entry name" value="HD_domain"/>
</dbReference>
<sequence length="291" mass="32521">MHSLIPIFPGCLSGLNQNNQHFHGSFRLLGCVARVSRTGEPYWSIKVADISGMREVLLFDETPRWDTFAVNGVIMMELSLRPQVGFIVAKNPEQLALRDALMEPALFWKALPVSWIVAEWVVERFLQLLMSMQSAVLLAFITKVFWQSDVLQAFLAAPASLNYHHNYKGGLLEHSVETAEIAASLPLRTQYDRDVLITAALLHDIGKAKTLTQTMRRTSLGKLVDHDEMTLEICAAALRWLDAEDPSAAILLRHIWTCSSPGARYGYKAETYLAPALQLADQMSSQLAKQA</sequence>
<evidence type="ECO:0000313" key="4">
    <source>
        <dbReference type="Proteomes" id="UP000634667"/>
    </source>
</evidence>
<dbReference type="NCBIfam" id="TIGR00277">
    <property type="entry name" value="HDIG"/>
    <property type="match status" value="1"/>
</dbReference>
<keyword evidence="1" id="KW-0378">Hydrolase</keyword>
<dbReference type="CDD" id="cd00077">
    <property type="entry name" value="HDc"/>
    <property type="match status" value="1"/>
</dbReference>
<proteinExistence type="predicted"/>
<gene>
    <name evidence="3" type="ORF">GCM10008111_30540</name>
</gene>
<dbReference type="EMBL" id="BMYR01000016">
    <property type="protein sequence ID" value="GGW72331.1"/>
    <property type="molecule type" value="Genomic_DNA"/>
</dbReference>
<dbReference type="SUPFAM" id="SSF109604">
    <property type="entry name" value="HD-domain/PDEase-like"/>
    <property type="match status" value="1"/>
</dbReference>
<dbReference type="RefSeq" id="WP_189484109.1">
    <property type="nucleotide sequence ID" value="NZ_BMYR01000016.1"/>
</dbReference>
<dbReference type="Proteomes" id="UP000634667">
    <property type="component" value="Unassembled WGS sequence"/>
</dbReference>
<evidence type="ECO:0000256" key="1">
    <source>
        <dbReference type="ARBA" id="ARBA00022801"/>
    </source>
</evidence>